<comment type="similarity">
    <text evidence="2 7">Belongs to the membrane-bound acyltransferase family.</text>
</comment>
<comment type="caution">
    <text evidence="9">The sequence shown here is derived from an EMBL/GenBank/DDBJ whole genome shotgun (WGS) entry which is preliminary data.</text>
</comment>
<feature type="transmembrane region" description="Helical" evidence="8">
    <location>
        <begin position="315"/>
        <end position="332"/>
    </location>
</feature>
<dbReference type="GO" id="GO:0016746">
    <property type="term" value="F:acyltransferase activity"/>
    <property type="evidence" value="ECO:0007669"/>
    <property type="project" value="UniProtKB-KW"/>
</dbReference>
<keyword evidence="5 8" id="KW-1133">Transmembrane helix</keyword>
<dbReference type="Pfam" id="PF03062">
    <property type="entry name" value="MBOAT"/>
    <property type="match status" value="1"/>
</dbReference>
<feature type="transmembrane region" description="Helical" evidence="8">
    <location>
        <begin position="188"/>
        <end position="206"/>
    </location>
</feature>
<name>A0A2V5JY58_9BACL</name>
<feature type="transmembrane region" description="Helical" evidence="8">
    <location>
        <begin position="292"/>
        <end position="309"/>
    </location>
</feature>
<evidence type="ECO:0000256" key="2">
    <source>
        <dbReference type="ARBA" id="ARBA00010323"/>
    </source>
</evidence>
<dbReference type="PIRSF" id="PIRSF016636">
    <property type="entry name" value="AlgI_DltB"/>
    <property type="match status" value="1"/>
</dbReference>
<dbReference type="RefSeq" id="WP_110843056.1">
    <property type="nucleotide sequence ID" value="NZ_QJVJ01000014.1"/>
</dbReference>
<feature type="transmembrane region" description="Helical" evidence="8">
    <location>
        <begin position="76"/>
        <end position="95"/>
    </location>
</feature>
<dbReference type="PANTHER" id="PTHR13285">
    <property type="entry name" value="ACYLTRANSFERASE"/>
    <property type="match status" value="1"/>
</dbReference>
<comment type="subcellular location">
    <subcellularLocation>
        <location evidence="1">Cell membrane</location>
        <topology evidence="1">Multi-pass membrane protein</topology>
    </subcellularLocation>
</comment>
<proteinExistence type="inferred from homology"/>
<dbReference type="InterPro" id="IPR004299">
    <property type="entry name" value="MBOAT_fam"/>
</dbReference>
<feature type="transmembrane region" description="Helical" evidence="8">
    <location>
        <begin position="212"/>
        <end position="230"/>
    </location>
</feature>
<protein>
    <submittedName>
        <fullName evidence="9">Acyltransferase</fullName>
    </submittedName>
</protein>
<evidence type="ECO:0000256" key="7">
    <source>
        <dbReference type="PIRNR" id="PIRNR016636"/>
    </source>
</evidence>
<evidence type="ECO:0000256" key="4">
    <source>
        <dbReference type="ARBA" id="ARBA00022692"/>
    </source>
</evidence>
<dbReference type="EMBL" id="QJVJ01000014">
    <property type="protein sequence ID" value="PYI51212.1"/>
    <property type="molecule type" value="Genomic_DNA"/>
</dbReference>
<dbReference type="InterPro" id="IPR024194">
    <property type="entry name" value="Ac/AlaTfrase_AlgI/DltB"/>
</dbReference>
<dbReference type="Proteomes" id="UP000247476">
    <property type="component" value="Unassembled WGS sequence"/>
</dbReference>
<evidence type="ECO:0000256" key="3">
    <source>
        <dbReference type="ARBA" id="ARBA00022475"/>
    </source>
</evidence>
<dbReference type="InterPro" id="IPR051085">
    <property type="entry name" value="MB_O-acyltransferase"/>
</dbReference>
<evidence type="ECO:0000256" key="5">
    <source>
        <dbReference type="ARBA" id="ARBA00022989"/>
    </source>
</evidence>
<keyword evidence="6 7" id="KW-0472">Membrane</keyword>
<dbReference type="PANTHER" id="PTHR13285:SF18">
    <property type="entry name" value="PROTEIN-CYSTEINE N-PALMITOYLTRANSFERASE RASP"/>
    <property type="match status" value="1"/>
</dbReference>
<feature type="transmembrane region" description="Helical" evidence="8">
    <location>
        <begin position="35"/>
        <end position="56"/>
    </location>
</feature>
<keyword evidence="4 8" id="KW-0812">Transmembrane</keyword>
<evidence type="ECO:0000256" key="6">
    <source>
        <dbReference type="ARBA" id="ARBA00023136"/>
    </source>
</evidence>
<dbReference type="GO" id="GO:0005886">
    <property type="term" value="C:plasma membrane"/>
    <property type="evidence" value="ECO:0007669"/>
    <property type="project" value="UniProtKB-SubCell"/>
</dbReference>
<organism evidence="9 10">
    <name type="scientific">Paenibacillus flagellatus</name>
    <dbReference type="NCBI Taxonomy" id="2211139"/>
    <lineage>
        <taxon>Bacteria</taxon>
        <taxon>Bacillati</taxon>
        <taxon>Bacillota</taxon>
        <taxon>Bacilli</taxon>
        <taxon>Bacillales</taxon>
        <taxon>Paenibacillaceae</taxon>
        <taxon>Paenibacillus</taxon>
    </lineage>
</organism>
<keyword evidence="7 9" id="KW-0012">Acyltransferase</keyword>
<dbReference type="OrthoDB" id="9805788at2"/>
<feature type="transmembrane region" description="Helical" evidence="8">
    <location>
        <begin position="344"/>
        <end position="365"/>
    </location>
</feature>
<keyword evidence="7 9" id="KW-0808">Transferase</keyword>
<evidence type="ECO:0000313" key="10">
    <source>
        <dbReference type="Proteomes" id="UP000247476"/>
    </source>
</evidence>
<feature type="transmembrane region" description="Helical" evidence="8">
    <location>
        <begin position="6"/>
        <end position="23"/>
    </location>
</feature>
<feature type="transmembrane region" description="Helical" evidence="8">
    <location>
        <begin position="107"/>
        <end position="129"/>
    </location>
</feature>
<dbReference type="AlphaFoldDB" id="A0A2V5JY58"/>
<keyword evidence="10" id="KW-1185">Reference proteome</keyword>
<evidence type="ECO:0000256" key="8">
    <source>
        <dbReference type="SAM" id="Phobius"/>
    </source>
</evidence>
<evidence type="ECO:0000313" key="9">
    <source>
        <dbReference type="EMBL" id="PYI51212.1"/>
    </source>
</evidence>
<reference evidence="9 10" key="1">
    <citation type="submission" date="2018-05" db="EMBL/GenBank/DDBJ databases">
        <title>Paenibacillus flagellatus sp. nov., isolated from selenium mineral soil.</title>
        <authorList>
            <person name="Dai X."/>
        </authorList>
    </citation>
    <scope>NUCLEOTIDE SEQUENCE [LARGE SCALE GENOMIC DNA]</scope>
    <source>
        <strain evidence="9 10">DXL2</strain>
    </source>
</reference>
<sequence>MSYLLNLHALAALLGMALVLMATRRWPGNKRILVLLFNLCFLYLFSRKLFLFSIAYTLVNYAGYVWLCHAAKGRRLLFGTAIALNVAAVVSLRLFDMDVFEGTWFDAIYLFGLIYTVLKVIDAYYFAYYVGKQGKAPLLDFVNYLLFIPTFTSGPILKFRDFMADAKKPYTVSAADFEAGIKRIILGLFKKVVLVAGMTVVFKHVAGLELHVYHSVFLMIWFYALIYFDFSGYSDIAIGFGRLMGYTIPENFKRPFLSPTLTQYWRNWHATLGDWFRDHIFMIFSRSFTSRGAAAVLSIVVMVLIGLWHGFSWLYLLWGVYHGTLMALESLLQLSIVNRKKVSAFYFYGRCVVTQVLVTIGIVVYSGNTDVALRIYKGLLNF</sequence>
<accession>A0A2V5JY58</accession>
<evidence type="ECO:0000256" key="1">
    <source>
        <dbReference type="ARBA" id="ARBA00004651"/>
    </source>
</evidence>
<gene>
    <name evidence="9" type="ORF">DLM86_26375</name>
</gene>
<keyword evidence="3 7" id="KW-1003">Cell membrane</keyword>
<feature type="transmembrane region" description="Helical" evidence="8">
    <location>
        <begin position="141"/>
        <end position="159"/>
    </location>
</feature>